<name>A0A481ZC99_9VIRU</name>
<accession>A0A481ZC99</accession>
<evidence type="ECO:0000313" key="2">
    <source>
        <dbReference type="EMBL" id="QBK93105.1"/>
    </source>
</evidence>
<sequence length="82" mass="8994">MVLCGSNETKSGKPCRYLVKDGKGRCKRHSGEQLPKHNNTVARENQCGSTETKSGKSCRLPVKNGNNKCGRFPKLRLGGFSK</sequence>
<reference evidence="2" key="1">
    <citation type="journal article" date="2019" name="MBio">
        <title>Virus Genomes from Deep Sea Sediments Expand the Ocean Megavirome and Support Independent Origins of Viral Gigantism.</title>
        <authorList>
            <person name="Backstrom D."/>
            <person name="Yutin N."/>
            <person name="Jorgensen S.L."/>
            <person name="Dharamshi J."/>
            <person name="Homa F."/>
            <person name="Zaremba-Niedwiedzka K."/>
            <person name="Spang A."/>
            <person name="Wolf Y.I."/>
            <person name="Koonin E.V."/>
            <person name="Ettema T.J."/>
        </authorList>
    </citation>
    <scope>NUCLEOTIDE SEQUENCE</scope>
</reference>
<feature type="compositionally biased region" description="Polar residues" evidence="1">
    <location>
        <begin position="36"/>
        <end position="52"/>
    </location>
</feature>
<protein>
    <submittedName>
        <fullName evidence="2">Uncharacterized protein</fullName>
    </submittedName>
</protein>
<evidence type="ECO:0000256" key="1">
    <source>
        <dbReference type="SAM" id="MobiDB-lite"/>
    </source>
</evidence>
<gene>
    <name evidence="2" type="ORF">LCPAC403_02390</name>
</gene>
<proteinExistence type="predicted"/>
<dbReference type="EMBL" id="MK500590">
    <property type="protein sequence ID" value="QBK93105.1"/>
    <property type="molecule type" value="Genomic_DNA"/>
</dbReference>
<feature type="region of interest" description="Disordered" evidence="1">
    <location>
        <begin position="28"/>
        <end position="59"/>
    </location>
</feature>
<organism evidence="2">
    <name type="scientific">Pithovirus LCPAC403</name>
    <dbReference type="NCBI Taxonomy" id="2506596"/>
    <lineage>
        <taxon>Viruses</taxon>
        <taxon>Pithoviruses</taxon>
    </lineage>
</organism>